<feature type="signal peptide" evidence="1">
    <location>
        <begin position="1"/>
        <end position="16"/>
    </location>
</feature>
<feature type="chain" id="PRO_5042887194" evidence="1">
    <location>
        <begin position="17"/>
        <end position="132"/>
    </location>
</feature>
<dbReference type="EMBL" id="JAXCGZ010020032">
    <property type="protein sequence ID" value="KAK7065715.1"/>
    <property type="molecule type" value="Genomic_DNA"/>
</dbReference>
<evidence type="ECO:0000256" key="1">
    <source>
        <dbReference type="SAM" id="SignalP"/>
    </source>
</evidence>
<dbReference type="Proteomes" id="UP001381693">
    <property type="component" value="Unassembled WGS sequence"/>
</dbReference>
<accession>A0AAN8WG54</accession>
<organism evidence="2 3">
    <name type="scientific">Halocaridina rubra</name>
    <name type="common">Hawaiian red shrimp</name>
    <dbReference type="NCBI Taxonomy" id="373956"/>
    <lineage>
        <taxon>Eukaryota</taxon>
        <taxon>Metazoa</taxon>
        <taxon>Ecdysozoa</taxon>
        <taxon>Arthropoda</taxon>
        <taxon>Crustacea</taxon>
        <taxon>Multicrustacea</taxon>
        <taxon>Malacostraca</taxon>
        <taxon>Eumalacostraca</taxon>
        <taxon>Eucarida</taxon>
        <taxon>Decapoda</taxon>
        <taxon>Pleocyemata</taxon>
        <taxon>Caridea</taxon>
        <taxon>Atyoidea</taxon>
        <taxon>Atyidae</taxon>
        <taxon>Halocaridina</taxon>
    </lineage>
</organism>
<evidence type="ECO:0000313" key="2">
    <source>
        <dbReference type="EMBL" id="KAK7065715.1"/>
    </source>
</evidence>
<keyword evidence="1" id="KW-0732">Signal</keyword>
<keyword evidence="3" id="KW-1185">Reference proteome</keyword>
<comment type="caution">
    <text evidence="2">The sequence shown here is derived from an EMBL/GenBank/DDBJ whole genome shotgun (WGS) entry which is preliminary data.</text>
</comment>
<name>A0AAN8WG54_HALRR</name>
<evidence type="ECO:0000313" key="3">
    <source>
        <dbReference type="Proteomes" id="UP001381693"/>
    </source>
</evidence>
<protein>
    <submittedName>
        <fullName evidence="2">Uncharacterized protein</fullName>
    </submittedName>
</protein>
<proteinExistence type="predicted"/>
<reference evidence="2 3" key="1">
    <citation type="submission" date="2023-11" db="EMBL/GenBank/DDBJ databases">
        <title>Halocaridina rubra genome assembly.</title>
        <authorList>
            <person name="Smith C."/>
        </authorList>
    </citation>
    <scope>NUCLEOTIDE SEQUENCE [LARGE SCALE GENOMIC DNA]</scope>
    <source>
        <strain evidence="2">EP-1</strain>
        <tissue evidence="2">Whole</tissue>
    </source>
</reference>
<dbReference type="AlphaFoldDB" id="A0AAN8WG54"/>
<sequence length="132" mass="14587">MLRYLILAILAVGTYAQAPCSCSAMVTAETGELILYEMPPVDLQDCNADNECRKLCSDEFDVQTNGGDLNSISSDGTTSVGQSFCNTAQGNIIDTKFVYAYYNLCNTNWQYTNDQSIQPLCCEHNGNYYECP</sequence>
<gene>
    <name evidence="2" type="ORF">SK128_007639</name>
</gene>